<reference evidence="2" key="1">
    <citation type="submission" date="2020-08" db="EMBL/GenBank/DDBJ databases">
        <title>Plant Genome Project.</title>
        <authorList>
            <person name="Zhang R.-G."/>
        </authorList>
    </citation>
    <scope>NUCLEOTIDE SEQUENCE</scope>
    <source>
        <strain evidence="2">WSP0</strain>
        <tissue evidence="2">Leaf</tissue>
    </source>
</reference>
<organism evidence="2 3">
    <name type="scientific">Rhododendron griersonianum</name>
    <dbReference type="NCBI Taxonomy" id="479676"/>
    <lineage>
        <taxon>Eukaryota</taxon>
        <taxon>Viridiplantae</taxon>
        <taxon>Streptophyta</taxon>
        <taxon>Embryophyta</taxon>
        <taxon>Tracheophyta</taxon>
        <taxon>Spermatophyta</taxon>
        <taxon>Magnoliopsida</taxon>
        <taxon>eudicotyledons</taxon>
        <taxon>Gunneridae</taxon>
        <taxon>Pentapetalae</taxon>
        <taxon>asterids</taxon>
        <taxon>Ericales</taxon>
        <taxon>Ericaceae</taxon>
        <taxon>Ericoideae</taxon>
        <taxon>Rhodoreae</taxon>
        <taxon>Rhododendron</taxon>
    </lineage>
</organism>
<proteinExistence type="predicted"/>
<evidence type="ECO:0000313" key="3">
    <source>
        <dbReference type="Proteomes" id="UP000823749"/>
    </source>
</evidence>
<gene>
    <name evidence="2" type="ORF">RHGRI_007259</name>
</gene>
<protein>
    <submittedName>
        <fullName evidence="2">Uncharacterized protein</fullName>
    </submittedName>
</protein>
<dbReference type="Proteomes" id="UP000823749">
    <property type="component" value="Chromosome 3"/>
</dbReference>
<comment type="caution">
    <text evidence="2">The sequence shown here is derived from an EMBL/GenBank/DDBJ whole genome shotgun (WGS) entry which is preliminary data.</text>
</comment>
<dbReference type="EMBL" id="JACTNZ010000003">
    <property type="protein sequence ID" value="KAG5556953.1"/>
    <property type="molecule type" value="Genomic_DNA"/>
</dbReference>
<name>A0AAV6KXT1_9ERIC</name>
<sequence>MLWRIWKCPNEKIFDGRSVEGQNAVLLAVKDASEFIIQAMDSGEAVKSGGNVSRSTYRQPEMGNRPLGGV</sequence>
<accession>A0AAV6KXT1</accession>
<keyword evidence="3" id="KW-1185">Reference proteome</keyword>
<dbReference type="AlphaFoldDB" id="A0AAV6KXT1"/>
<evidence type="ECO:0000313" key="2">
    <source>
        <dbReference type="EMBL" id="KAG5556953.1"/>
    </source>
</evidence>
<evidence type="ECO:0000256" key="1">
    <source>
        <dbReference type="SAM" id="MobiDB-lite"/>
    </source>
</evidence>
<feature type="region of interest" description="Disordered" evidence="1">
    <location>
        <begin position="46"/>
        <end position="70"/>
    </location>
</feature>